<evidence type="ECO:0000313" key="3">
    <source>
        <dbReference type="Proteomes" id="UP000585614"/>
    </source>
</evidence>
<dbReference type="EMBL" id="JACAGC010000012">
    <property type="protein sequence ID" value="KAF6327607.1"/>
    <property type="molecule type" value="Genomic_DNA"/>
</dbReference>
<sequence>MRPPLPRIASDPGSCDPQLQSALPAVALARTGLWLRPNGGGAWAFALSQTPEERGGQPLPSSPTPEPSPPRDPLKGCRPGCAFLGSNRPGACRDLIRQVSGVNKPGLLGKDLHAKCGGLHLDDPLPSAAGLLS</sequence>
<protein>
    <submittedName>
        <fullName evidence="2">Uncharacterized protein</fullName>
    </submittedName>
</protein>
<feature type="region of interest" description="Disordered" evidence="1">
    <location>
        <begin position="46"/>
        <end position="78"/>
    </location>
</feature>
<proteinExistence type="predicted"/>
<accession>A0A7J7VQW0</accession>
<reference evidence="2 3" key="1">
    <citation type="journal article" date="2020" name="Nature">
        <title>Six reference-quality genomes reveal evolution of bat adaptations.</title>
        <authorList>
            <person name="Jebb D."/>
            <person name="Huang Z."/>
            <person name="Pippel M."/>
            <person name="Hughes G.M."/>
            <person name="Lavrichenko K."/>
            <person name="Devanna P."/>
            <person name="Winkler S."/>
            <person name="Jermiin L.S."/>
            <person name="Skirmuntt E.C."/>
            <person name="Katzourakis A."/>
            <person name="Burkitt-Gray L."/>
            <person name="Ray D.A."/>
            <person name="Sullivan K.A.M."/>
            <person name="Roscito J.G."/>
            <person name="Kirilenko B.M."/>
            <person name="Davalos L.M."/>
            <person name="Corthals A.P."/>
            <person name="Power M.L."/>
            <person name="Jones G."/>
            <person name="Ransome R.D."/>
            <person name="Dechmann D.K.N."/>
            <person name="Locatelli A.G."/>
            <person name="Puechmaille S.J."/>
            <person name="Fedrigo O."/>
            <person name="Jarvis E.D."/>
            <person name="Hiller M."/>
            <person name="Vernes S.C."/>
            <person name="Myers E.W."/>
            <person name="Teeling E.C."/>
        </authorList>
    </citation>
    <scope>NUCLEOTIDE SEQUENCE [LARGE SCALE GENOMIC DNA]</scope>
    <source>
        <strain evidence="2">MRhiFer1</strain>
        <tissue evidence="2">Lung</tissue>
    </source>
</reference>
<evidence type="ECO:0000313" key="2">
    <source>
        <dbReference type="EMBL" id="KAF6327607.1"/>
    </source>
</evidence>
<name>A0A7J7VQW0_RHIFE</name>
<gene>
    <name evidence="2" type="ORF">mRhiFer1_008308</name>
</gene>
<feature type="compositionally biased region" description="Pro residues" evidence="1">
    <location>
        <begin position="60"/>
        <end position="71"/>
    </location>
</feature>
<evidence type="ECO:0000256" key="1">
    <source>
        <dbReference type="SAM" id="MobiDB-lite"/>
    </source>
</evidence>
<comment type="caution">
    <text evidence="2">The sequence shown here is derived from an EMBL/GenBank/DDBJ whole genome shotgun (WGS) entry which is preliminary data.</text>
</comment>
<dbReference type="AlphaFoldDB" id="A0A7J7VQW0"/>
<dbReference type="Proteomes" id="UP000585614">
    <property type="component" value="Unassembled WGS sequence"/>
</dbReference>
<organism evidence="2 3">
    <name type="scientific">Rhinolophus ferrumequinum</name>
    <name type="common">Greater horseshoe bat</name>
    <dbReference type="NCBI Taxonomy" id="59479"/>
    <lineage>
        <taxon>Eukaryota</taxon>
        <taxon>Metazoa</taxon>
        <taxon>Chordata</taxon>
        <taxon>Craniata</taxon>
        <taxon>Vertebrata</taxon>
        <taxon>Euteleostomi</taxon>
        <taxon>Mammalia</taxon>
        <taxon>Eutheria</taxon>
        <taxon>Laurasiatheria</taxon>
        <taxon>Chiroptera</taxon>
        <taxon>Yinpterochiroptera</taxon>
        <taxon>Rhinolophoidea</taxon>
        <taxon>Rhinolophidae</taxon>
        <taxon>Rhinolophinae</taxon>
        <taxon>Rhinolophus</taxon>
    </lineage>
</organism>